<dbReference type="EMBL" id="PDPS01000031">
    <property type="protein sequence ID" value="PID56774.1"/>
    <property type="molecule type" value="Genomic_DNA"/>
</dbReference>
<evidence type="ECO:0000256" key="5">
    <source>
        <dbReference type="ARBA" id="ARBA00022692"/>
    </source>
</evidence>
<comment type="subcellular location">
    <subcellularLocation>
        <location evidence="1">Cell membrane</location>
        <topology evidence="1">Multi-pass membrane protein</topology>
    </subcellularLocation>
</comment>
<keyword evidence="2" id="KW-0813">Transport</keyword>
<feature type="transmembrane region" description="Helical" evidence="9">
    <location>
        <begin position="181"/>
        <end position="199"/>
    </location>
</feature>
<keyword evidence="7 9" id="KW-0472">Membrane</keyword>
<dbReference type="Pfam" id="PF02653">
    <property type="entry name" value="BPD_transp_2"/>
    <property type="match status" value="1"/>
</dbReference>
<accession>A0A2G6E405</accession>
<name>A0A2G6E405_9BACT</name>
<evidence type="ECO:0000256" key="9">
    <source>
        <dbReference type="SAM" id="Phobius"/>
    </source>
</evidence>
<proteinExistence type="predicted"/>
<evidence type="ECO:0000256" key="6">
    <source>
        <dbReference type="ARBA" id="ARBA00022989"/>
    </source>
</evidence>
<feature type="transmembrane region" description="Helical" evidence="9">
    <location>
        <begin position="31"/>
        <end position="58"/>
    </location>
</feature>
<dbReference type="PANTHER" id="PTHR32196">
    <property type="entry name" value="ABC TRANSPORTER PERMEASE PROTEIN YPHD-RELATED-RELATED"/>
    <property type="match status" value="1"/>
</dbReference>
<sequence>MNAQTDHQAPRITVPADRPFSLSGFFLRWEWLLIILIAILGVINTSISPYFLNVVNLFDMTFNFMEKGIMALAMTMVILTGGIDLSVASTLAMSSATMAVLFKHGVPIWIAALAALGVGVLGGWLNGKMITKIQLPPLAVTLGTYALYRGLAFAMLGDIPVKGYPQYFTYVGQGYIGSSPVPFSLFVFIVLAVLFALLLHRTSFGRAVFAIGNNEEACRYAGINVTRVKTVLYMLSGLMAAVAALIMAARFGSTRTDVATGYELHVITAVVLGGTDISGGKGTMWGTILAVFLLGIIEWGMGLKMVPGQVQQIVSGAVLIFAILLPNVIGRFVTR</sequence>
<reference evidence="10 11" key="1">
    <citation type="submission" date="2017-10" db="EMBL/GenBank/DDBJ databases">
        <title>Novel microbial diversity and functional potential in the marine mammal oral microbiome.</title>
        <authorList>
            <person name="Dudek N.K."/>
            <person name="Sun C.L."/>
            <person name="Burstein D."/>
            <person name="Kantor R.S."/>
            <person name="Aliaga Goltsman D.S."/>
            <person name="Bik E.M."/>
            <person name="Thomas B.C."/>
            <person name="Banfield J.F."/>
            <person name="Relman D.A."/>
        </authorList>
    </citation>
    <scope>NUCLEOTIDE SEQUENCE [LARGE SCALE GENOMIC DNA]</scope>
    <source>
        <strain evidence="10">DOLZORAL124_49_17</strain>
    </source>
</reference>
<evidence type="ECO:0000313" key="11">
    <source>
        <dbReference type="Proteomes" id="UP000229740"/>
    </source>
</evidence>
<evidence type="ECO:0000256" key="3">
    <source>
        <dbReference type="ARBA" id="ARBA00022475"/>
    </source>
</evidence>
<organism evidence="10 11">
    <name type="scientific">candidate division KSB3 bacterium</name>
    <dbReference type="NCBI Taxonomy" id="2044937"/>
    <lineage>
        <taxon>Bacteria</taxon>
        <taxon>candidate division KSB3</taxon>
    </lineage>
</organism>
<evidence type="ECO:0000256" key="7">
    <source>
        <dbReference type="ARBA" id="ARBA00023136"/>
    </source>
</evidence>
<evidence type="ECO:0000256" key="4">
    <source>
        <dbReference type="ARBA" id="ARBA00022519"/>
    </source>
</evidence>
<feature type="transmembrane region" description="Helical" evidence="9">
    <location>
        <begin position="138"/>
        <end position="161"/>
    </location>
</feature>
<keyword evidence="4" id="KW-0997">Cell inner membrane</keyword>
<dbReference type="AlphaFoldDB" id="A0A2G6E405"/>
<comment type="caution">
    <text evidence="10">The sequence shown here is derived from an EMBL/GenBank/DDBJ whole genome shotgun (WGS) entry which is preliminary data.</text>
</comment>
<evidence type="ECO:0000256" key="1">
    <source>
        <dbReference type="ARBA" id="ARBA00004651"/>
    </source>
</evidence>
<dbReference type="Proteomes" id="UP000229740">
    <property type="component" value="Unassembled WGS sequence"/>
</dbReference>
<gene>
    <name evidence="10" type="ORF">CSB45_10055</name>
</gene>
<feature type="transmembrane region" description="Helical" evidence="9">
    <location>
        <begin position="70"/>
        <end position="94"/>
    </location>
</feature>
<evidence type="ECO:0000256" key="8">
    <source>
        <dbReference type="ARBA" id="ARBA00039381"/>
    </source>
</evidence>
<evidence type="ECO:0000313" key="10">
    <source>
        <dbReference type="EMBL" id="PID56774.1"/>
    </source>
</evidence>
<feature type="transmembrane region" description="Helical" evidence="9">
    <location>
        <begin position="282"/>
        <end position="301"/>
    </location>
</feature>
<dbReference type="InterPro" id="IPR001851">
    <property type="entry name" value="ABC_transp_permease"/>
</dbReference>
<keyword evidence="3" id="KW-1003">Cell membrane</keyword>
<keyword evidence="6 9" id="KW-1133">Transmembrane helix</keyword>
<evidence type="ECO:0000256" key="2">
    <source>
        <dbReference type="ARBA" id="ARBA00022448"/>
    </source>
</evidence>
<feature type="transmembrane region" description="Helical" evidence="9">
    <location>
        <begin position="313"/>
        <end position="333"/>
    </location>
</feature>
<dbReference type="GO" id="GO:0005886">
    <property type="term" value="C:plasma membrane"/>
    <property type="evidence" value="ECO:0007669"/>
    <property type="project" value="UniProtKB-SubCell"/>
</dbReference>
<keyword evidence="5 9" id="KW-0812">Transmembrane</keyword>
<feature type="transmembrane region" description="Helical" evidence="9">
    <location>
        <begin position="106"/>
        <end position="126"/>
    </location>
</feature>
<feature type="transmembrane region" description="Helical" evidence="9">
    <location>
        <begin position="231"/>
        <end position="251"/>
    </location>
</feature>
<dbReference type="GO" id="GO:0022857">
    <property type="term" value="F:transmembrane transporter activity"/>
    <property type="evidence" value="ECO:0007669"/>
    <property type="project" value="InterPro"/>
</dbReference>
<protein>
    <recommendedName>
        <fullName evidence="8">Autoinducer 2 import system permease protein LsrD</fullName>
    </recommendedName>
</protein>
<dbReference type="PANTHER" id="PTHR32196:SF71">
    <property type="entry name" value="AUTOINDUCER 2 IMPORT SYSTEM PERMEASE PROTEIN LSRD"/>
    <property type="match status" value="1"/>
</dbReference>
<dbReference type="CDD" id="cd06579">
    <property type="entry name" value="TM_PBP1_transp_AraH_like"/>
    <property type="match status" value="1"/>
</dbReference>